<dbReference type="InterPro" id="IPR036047">
    <property type="entry name" value="F-box-like_dom_sf"/>
</dbReference>
<dbReference type="Proteomes" id="UP000636800">
    <property type="component" value="Chromosome 6"/>
</dbReference>
<dbReference type="CDD" id="cd09917">
    <property type="entry name" value="F-box_SF"/>
    <property type="match status" value="1"/>
</dbReference>
<keyword evidence="4" id="KW-1185">Reference proteome</keyword>
<evidence type="ECO:0000313" key="4">
    <source>
        <dbReference type="Proteomes" id="UP000636800"/>
    </source>
</evidence>
<organism evidence="3 5">
    <name type="scientific">Vanilla planifolia</name>
    <name type="common">Vanilla</name>
    <dbReference type="NCBI Taxonomy" id="51239"/>
    <lineage>
        <taxon>Eukaryota</taxon>
        <taxon>Viridiplantae</taxon>
        <taxon>Streptophyta</taxon>
        <taxon>Embryophyta</taxon>
        <taxon>Tracheophyta</taxon>
        <taxon>Spermatophyta</taxon>
        <taxon>Magnoliopsida</taxon>
        <taxon>Liliopsida</taxon>
        <taxon>Asparagales</taxon>
        <taxon>Orchidaceae</taxon>
        <taxon>Vanilloideae</taxon>
        <taxon>Vanilleae</taxon>
        <taxon>Vanilla</taxon>
    </lineage>
</organism>
<dbReference type="EMBL" id="JADCNM010000006">
    <property type="protein sequence ID" value="KAG0478924.1"/>
    <property type="molecule type" value="Genomic_DNA"/>
</dbReference>
<protein>
    <recommendedName>
        <fullName evidence="1">F-box domain-containing protein</fullName>
    </recommendedName>
</protein>
<dbReference type="OrthoDB" id="786450at2759"/>
<accession>A0A835QUF4</accession>
<gene>
    <name evidence="3" type="ORF">HPP92_013643</name>
    <name evidence="2" type="ORF">HPP92_014080</name>
</gene>
<name>A0A835QUF4_VANPL</name>
<dbReference type="PROSITE" id="PS50181">
    <property type="entry name" value="FBOX"/>
    <property type="match status" value="1"/>
</dbReference>
<dbReference type="PANTHER" id="PTHR34049:SF1">
    <property type="entry name" value="F-BOX PROTEIN SKIP27"/>
    <property type="match status" value="1"/>
</dbReference>
<dbReference type="PANTHER" id="PTHR34049">
    <property type="entry name" value="F-BOX PROTEIN SKIP27"/>
    <property type="match status" value="1"/>
</dbReference>
<dbReference type="InterPro" id="IPR045286">
    <property type="entry name" value="FBS1-like"/>
</dbReference>
<proteinExistence type="predicted"/>
<dbReference type="EMBL" id="JADCNL010000006">
    <property type="protein sequence ID" value="KAG0477239.1"/>
    <property type="molecule type" value="Genomic_DNA"/>
</dbReference>
<dbReference type="Gene3D" id="1.20.1280.50">
    <property type="match status" value="1"/>
</dbReference>
<evidence type="ECO:0000313" key="3">
    <source>
        <dbReference type="EMBL" id="KAG0478924.1"/>
    </source>
</evidence>
<comment type="caution">
    <text evidence="3">The sequence shown here is derived from an EMBL/GenBank/DDBJ whole genome shotgun (WGS) entry which is preliminary data.</text>
</comment>
<dbReference type="Proteomes" id="UP000639772">
    <property type="component" value="Chromosome 6"/>
</dbReference>
<evidence type="ECO:0000313" key="2">
    <source>
        <dbReference type="EMBL" id="KAG0477239.1"/>
    </source>
</evidence>
<dbReference type="AlphaFoldDB" id="A0A835QUF4"/>
<dbReference type="SUPFAM" id="SSF81383">
    <property type="entry name" value="F-box domain"/>
    <property type="match status" value="1"/>
</dbReference>
<evidence type="ECO:0000313" key="5">
    <source>
        <dbReference type="Proteomes" id="UP000639772"/>
    </source>
</evidence>
<sequence length="175" mass="19366">MAKGINKNNSTVQANSACWEVTSPRLCKATFPVRRNCSNTKKKGFPMKVKTFIGAFVEGCNDSDFLGSLPQQILVSILSKVDHSDLQHVLLVSKFFNEAALVARETHFLYCTPLPNPAFNCDLEFSDSDIQTHPSTPKQKGTFRSRLEGKKLSSLCIKLFVDSESKNSCDINSTA</sequence>
<dbReference type="Pfam" id="PF12937">
    <property type="entry name" value="F-box-like"/>
    <property type="match status" value="1"/>
</dbReference>
<feature type="domain" description="F-box" evidence="1">
    <location>
        <begin position="63"/>
        <end position="111"/>
    </location>
</feature>
<reference evidence="4 5" key="1">
    <citation type="journal article" date="2020" name="Nat. Food">
        <title>A phased Vanilla planifolia genome enables genetic improvement of flavour and production.</title>
        <authorList>
            <person name="Hasing T."/>
            <person name="Tang H."/>
            <person name="Brym M."/>
            <person name="Khazi F."/>
            <person name="Huang T."/>
            <person name="Chambers A.H."/>
        </authorList>
    </citation>
    <scope>NUCLEOTIDE SEQUENCE [LARGE SCALE GENOMIC DNA]</scope>
    <source>
        <tissue evidence="3">Leaf</tissue>
    </source>
</reference>
<evidence type="ECO:0000259" key="1">
    <source>
        <dbReference type="PROSITE" id="PS50181"/>
    </source>
</evidence>
<dbReference type="InterPro" id="IPR001810">
    <property type="entry name" value="F-box_dom"/>
</dbReference>